<evidence type="ECO:0000256" key="1">
    <source>
        <dbReference type="SAM" id="Phobius"/>
    </source>
</evidence>
<keyword evidence="1" id="KW-0812">Transmembrane</keyword>
<protein>
    <submittedName>
        <fullName evidence="2">Uncharacterized protein</fullName>
    </submittedName>
</protein>
<dbReference type="AlphaFoldDB" id="A0A151WTF6"/>
<organism evidence="2 3">
    <name type="scientific">Mycetomoellerius zeteki</name>
    <dbReference type="NCBI Taxonomy" id="64791"/>
    <lineage>
        <taxon>Eukaryota</taxon>
        <taxon>Metazoa</taxon>
        <taxon>Ecdysozoa</taxon>
        <taxon>Arthropoda</taxon>
        <taxon>Hexapoda</taxon>
        <taxon>Insecta</taxon>
        <taxon>Pterygota</taxon>
        <taxon>Neoptera</taxon>
        <taxon>Endopterygota</taxon>
        <taxon>Hymenoptera</taxon>
        <taxon>Apocrita</taxon>
        <taxon>Aculeata</taxon>
        <taxon>Formicoidea</taxon>
        <taxon>Formicidae</taxon>
        <taxon>Myrmicinae</taxon>
        <taxon>Mycetomoellerius</taxon>
    </lineage>
</organism>
<proteinExistence type="predicted"/>
<gene>
    <name evidence="2" type="ORF">ALC60_09869</name>
</gene>
<reference evidence="2 3" key="1">
    <citation type="submission" date="2015-09" db="EMBL/GenBank/DDBJ databases">
        <title>Trachymyrmex zeteki WGS genome.</title>
        <authorList>
            <person name="Nygaard S."/>
            <person name="Hu H."/>
            <person name="Boomsma J."/>
            <person name="Zhang G."/>
        </authorList>
    </citation>
    <scope>NUCLEOTIDE SEQUENCE [LARGE SCALE GENOMIC DNA]</scope>
    <source>
        <strain evidence="2">Tzet28-1</strain>
        <tissue evidence="2">Whole body</tissue>
    </source>
</reference>
<sequence length="173" mass="19318">MISVLVRSVVRPVHNECSVNLSKVKRICTDLSGEKILYPGCMSIPRMIYTSNVYNTVTFLLHVCRIEIIAEAAHAASQSNTAPDLTGRFELFLHLCQDILHSSYLRRGKFFVLVSIISLTTIIIIIATILCKILFNTRPLNCMLTSSSFCKRSLSVSDILFSKCGPESLFSLL</sequence>
<feature type="transmembrane region" description="Helical" evidence="1">
    <location>
        <begin position="110"/>
        <end position="135"/>
    </location>
</feature>
<evidence type="ECO:0000313" key="2">
    <source>
        <dbReference type="EMBL" id="KYQ51071.1"/>
    </source>
</evidence>
<keyword evidence="1" id="KW-0472">Membrane</keyword>
<accession>A0A151WTF6</accession>
<dbReference type="Proteomes" id="UP000075809">
    <property type="component" value="Unassembled WGS sequence"/>
</dbReference>
<keyword evidence="3" id="KW-1185">Reference proteome</keyword>
<evidence type="ECO:0000313" key="3">
    <source>
        <dbReference type="Proteomes" id="UP000075809"/>
    </source>
</evidence>
<keyword evidence="1" id="KW-1133">Transmembrane helix</keyword>
<dbReference type="EMBL" id="KQ982762">
    <property type="protein sequence ID" value="KYQ51071.1"/>
    <property type="molecule type" value="Genomic_DNA"/>
</dbReference>
<name>A0A151WTF6_9HYME</name>